<gene>
    <name evidence="1" type="ordered locus">CLJ_B2566</name>
</gene>
<sequence>MDNSFKTLIQSINAQLAVLNKNGYAIYDADNPEYFISGVKYDSDSDEVVFETIEDKSK</sequence>
<name>A0A3F2ZRJ7_CLOB6</name>
<dbReference type="AlphaFoldDB" id="A0A3F2ZRJ7"/>
<dbReference type="RefSeq" id="WP_012720669.1">
    <property type="nucleotide sequence ID" value="NC_012658.1"/>
</dbReference>
<accession>A0A3F2ZRJ7</accession>
<reference evidence="2" key="2">
    <citation type="submission" date="2008-05" db="EMBL/GenBank/DDBJ databases">
        <title>Genome sequence of Clostridium botulinum Ba4 strain 657.</title>
        <authorList>
            <person name="Shrivastava S."/>
            <person name="Brown J.L."/>
            <person name="Bruce D."/>
            <person name="Detter C."/>
            <person name="Munk C."/>
            <person name="Smith L.A."/>
            <person name="Smith T.J."/>
            <person name="Sutton G."/>
            <person name="Brettin T.S."/>
        </authorList>
    </citation>
    <scope>NUCLEOTIDE SEQUENCE [LARGE SCALE GENOMIC DNA]</scope>
    <source>
        <strain evidence="2">657 / Type Ba4</strain>
    </source>
</reference>
<evidence type="ECO:0000313" key="1">
    <source>
        <dbReference type="EMBL" id="ACQ52475.1"/>
    </source>
</evidence>
<reference evidence="1 2" key="1">
    <citation type="journal article" date="2007" name="PLoS ONE">
        <title>Analysis of the neurotoxin complex genes in Clostridium botulinum A1-A4 and B1 strains: BoNT/A3, /Ba4 and /B1 clusters are located within plasmids.</title>
        <authorList>
            <person name="Smith T.J."/>
            <person name="Hill K.K."/>
            <person name="Foley B.T."/>
            <person name="Detter J.C."/>
            <person name="Munk A.C."/>
            <person name="Bruce D.C."/>
            <person name="Doggett N.A."/>
            <person name="Smith L.A."/>
            <person name="Marks J.D."/>
            <person name="Xie G."/>
            <person name="Brettin T.S."/>
        </authorList>
    </citation>
    <scope>NUCLEOTIDE SEQUENCE [LARGE SCALE GENOMIC DNA]</scope>
    <source>
        <strain evidence="2">657 / Type Ba4</strain>
    </source>
</reference>
<evidence type="ECO:0000313" key="2">
    <source>
        <dbReference type="Proteomes" id="UP000002333"/>
    </source>
</evidence>
<proteinExistence type="predicted"/>
<dbReference type="KEGG" id="cbi:CLJ_B2566"/>
<dbReference type="Proteomes" id="UP000002333">
    <property type="component" value="Chromosome"/>
</dbReference>
<dbReference type="EMBL" id="CP001083">
    <property type="protein sequence ID" value="ACQ52475.1"/>
    <property type="molecule type" value="Genomic_DNA"/>
</dbReference>
<protein>
    <submittedName>
        <fullName evidence="1">Uncharacterized protein</fullName>
    </submittedName>
</protein>
<organism evidence="1 2">
    <name type="scientific">Clostridium botulinum (strain 657 / Type Ba4)</name>
    <dbReference type="NCBI Taxonomy" id="515621"/>
    <lineage>
        <taxon>Bacteria</taxon>
        <taxon>Bacillati</taxon>
        <taxon>Bacillota</taxon>
        <taxon>Clostridia</taxon>
        <taxon>Eubacteriales</taxon>
        <taxon>Clostridiaceae</taxon>
        <taxon>Clostridium</taxon>
    </lineage>
</organism>